<proteinExistence type="predicted"/>
<accession>A0A840J430</accession>
<evidence type="ECO:0000313" key="5">
    <source>
        <dbReference type="EMBL" id="MBB4689821.1"/>
    </source>
</evidence>
<organism evidence="5 6">
    <name type="scientific">Amycolatopsis jiangsuensis</name>
    <dbReference type="NCBI Taxonomy" id="1181879"/>
    <lineage>
        <taxon>Bacteria</taxon>
        <taxon>Bacillati</taxon>
        <taxon>Actinomycetota</taxon>
        <taxon>Actinomycetes</taxon>
        <taxon>Pseudonocardiales</taxon>
        <taxon>Pseudonocardiaceae</taxon>
        <taxon>Amycolatopsis</taxon>
    </lineage>
</organism>
<evidence type="ECO:0000256" key="1">
    <source>
        <dbReference type="ARBA" id="ARBA00022612"/>
    </source>
</evidence>
<keyword evidence="3" id="KW-0378">Hydrolase</keyword>
<name>A0A840J430_9PSEU</name>
<evidence type="ECO:0000313" key="6">
    <source>
        <dbReference type="Proteomes" id="UP000581769"/>
    </source>
</evidence>
<gene>
    <name evidence="5" type="ORF">BJY18_007306</name>
</gene>
<dbReference type="GO" id="GO:0006508">
    <property type="term" value="P:proteolysis"/>
    <property type="evidence" value="ECO:0007669"/>
    <property type="project" value="UniProtKB-KW"/>
</dbReference>
<dbReference type="Pfam" id="PF04586">
    <property type="entry name" value="Peptidase_S78"/>
    <property type="match status" value="1"/>
</dbReference>
<protein>
    <submittedName>
        <fullName evidence="5">HK97 family phage prohead protease</fullName>
    </submittedName>
</protein>
<comment type="caution">
    <text evidence="5">The sequence shown here is derived from an EMBL/GenBank/DDBJ whole genome shotgun (WGS) entry which is preliminary data.</text>
</comment>
<reference evidence="5 6" key="1">
    <citation type="submission" date="2020-08" db="EMBL/GenBank/DDBJ databases">
        <title>Sequencing the genomes of 1000 actinobacteria strains.</title>
        <authorList>
            <person name="Klenk H.-P."/>
        </authorList>
    </citation>
    <scope>NUCLEOTIDE SEQUENCE [LARGE SCALE GENOMIC DNA]</scope>
    <source>
        <strain evidence="5 6">DSM 45859</strain>
    </source>
</reference>
<dbReference type="RefSeq" id="WP_184784282.1">
    <property type="nucleotide sequence ID" value="NZ_JACHMG010000001.1"/>
</dbReference>
<dbReference type="InterPro" id="IPR006433">
    <property type="entry name" value="Prohead_protease"/>
</dbReference>
<dbReference type="EMBL" id="JACHMG010000001">
    <property type="protein sequence ID" value="MBB4689821.1"/>
    <property type="molecule type" value="Genomic_DNA"/>
</dbReference>
<dbReference type="Proteomes" id="UP000581769">
    <property type="component" value="Unassembled WGS sequence"/>
</dbReference>
<evidence type="ECO:0000256" key="2">
    <source>
        <dbReference type="ARBA" id="ARBA00022670"/>
    </source>
</evidence>
<dbReference type="AlphaFoldDB" id="A0A840J430"/>
<keyword evidence="1" id="KW-1188">Viral release from host cell</keyword>
<dbReference type="GO" id="GO:0008233">
    <property type="term" value="F:peptidase activity"/>
    <property type="evidence" value="ECO:0007669"/>
    <property type="project" value="UniProtKB-KW"/>
</dbReference>
<keyword evidence="6" id="KW-1185">Reference proteome</keyword>
<evidence type="ECO:0000259" key="4">
    <source>
        <dbReference type="Pfam" id="PF04586"/>
    </source>
</evidence>
<keyword evidence="2 5" id="KW-0645">Protease</keyword>
<evidence type="ECO:0000256" key="3">
    <source>
        <dbReference type="ARBA" id="ARBA00022801"/>
    </source>
</evidence>
<dbReference type="NCBIfam" id="TIGR01543">
    <property type="entry name" value="proheadase_HK97"/>
    <property type="match status" value="1"/>
</dbReference>
<feature type="domain" description="Prohead serine protease" evidence="4">
    <location>
        <begin position="14"/>
        <end position="162"/>
    </location>
</feature>
<dbReference type="InterPro" id="IPR054613">
    <property type="entry name" value="Peptidase_S78_dom"/>
</dbReference>
<sequence length="274" mass="29080">MTGDVLTRQWMPELEVRSAAQGGDGRTVCGIAVPYGRPQQIDSRLTEQFARGAFNAQLRAAHRIPFTRNHLPHGGTLIGVATELRDDAAGLYGEWRVSKTPAGDETLELIKDGALSELSIGFREGQNRALPGGVTERASATLTEVAIVMAGAYGDAATVAAVRAESAVDRRAEFDRILAALPVLSAEADAFTRAAARGQSNLKYGPGSPLWKYWTGPEGFARFGSSATPWETLRDALLKEGVPPTMADGLATNIMQATPAGRALFKAHHAGARG</sequence>